<proteinExistence type="predicted"/>
<reference evidence="2" key="1">
    <citation type="submission" date="2016-10" db="EMBL/GenBank/DDBJ databases">
        <authorList>
            <person name="Varghese N."/>
            <person name="Submissions S."/>
        </authorList>
    </citation>
    <scope>NUCLEOTIDE SEQUENCE [LARGE SCALE GENOMIC DNA]</scope>
    <source>
        <strain evidence="2">CGMCC 4.3568</strain>
    </source>
</reference>
<protein>
    <submittedName>
        <fullName evidence="1">Uncharacterized protein</fullName>
    </submittedName>
</protein>
<keyword evidence="2" id="KW-1185">Reference proteome</keyword>
<organism evidence="1 2">
    <name type="scientific">Amycolatopsis marina</name>
    <dbReference type="NCBI Taxonomy" id="490629"/>
    <lineage>
        <taxon>Bacteria</taxon>
        <taxon>Bacillati</taxon>
        <taxon>Actinomycetota</taxon>
        <taxon>Actinomycetes</taxon>
        <taxon>Pseudonocardiales</taxon>
        <taxon>Pseudonocardiaceae</taxon>
        <taxon>Amycolatopsis</taxon>
    </lineage>
</organism>
<dbReference type="RefSeq" id="WP_091675377.1">
    <property type="nucleotide sequence ID" value="NZ_FOKG01000015.1"/>
</dbReference>
<evidence type="ECO:0000313" key="2">
    <source>
        <dbReference type="Proteomes" id="UP000243799"/>
    </source>
</evidence>
<gene>
    <name evidence="1" type="ORF">SAMN05216266_11538</name>
</gene>
<dbReference type="EMBL" id="FOKG01000015">
    <property type="protein sequence ID" value="SFB51183.1"/>
    <property type="molecule type" value="Genomic_DNA"/>
</dbReference>
<accession>A0A1I1BS91</accession>
<dbReference type="Proteomes" id="UP000243799">
    <property type="component" value="Unassembled WGS sequence"/>
</dbReference>
<dbReference type="AlphaFoldDB" id="A0A1I1BS91"/>
<sequence>MYRLWRVVLKPMVWDDDEPQHHIIEALTERDAAQTFPQHRVIRVEPYSGFKSPERRVESKPSRFAPVARSAWWAVRWVARGIGRGGRRFWRWLPDKDAR</sequence>
<name>A0A1I1BS91_9PSEU</name>
<evidence type="ECO:0000313" key="1">
    <source>
        <dbReference type="EMBL" id="SFB51183.1"/>
    </source>
</evidence>
<dbReference type="STRING" id="490629.SAMN05216266_11538"/>